<dbReference type="EMBL" id="QGTQ01000006">
    <property type="protein sequence ID" value="PWW04832.1"/>
    <property type="molecule type" value="Genomic_DNA"/>
</dbReference>
<protein>
    <recommendedName>
        <fullName evidence="3">Lipoprotein</fullName>
    </recommendedName>
</protein>
<evidence type="ECO:0008006" key="3">
    <source>
        <dbReference type="Google" id="ProtNLM"/>
    </source>
</evidence>
<keyword evidence="2" id="KW-1185">Reference proteome</keyword>
<dbReference type="AlphaFoldDB" id="A0A2V2YYM4"/>
<evidence type="ECO:0000313" key="2">
    <source>
        <dbReference type="Proteomes" id="UP000246635"/>
    </source>
</evidence>
<dbReference type="RefSeq" id="WP_245946623.1">
    <property type="nucleotide sequence ID" value="NZ_CP054612.1"/>
</dbReference>
<proteinExistence type="predicted"/>
<name>A0A2V2YYM4_9BACL</name>
<dbReference type="Proteomes" id="UP000246635">
    <property type="component" value="Unassembled WGS sequence"/>
</dbReference>
<gene>
    <name evidence="1" type="ORF">DFQ01_106116</name>
</gene>
<reference evidence="1 2" key="1">
    <citation type="submission" date="2018-05" db="EMBL/GenBank/DDBJ databases">
        <title>Genomic Encyclopedia of Type Strains, Phase III (KMG-III): the genomes of soil and plant-associated and newly described type strains.</title>
        <authorList>
            <person name="Whitman W."/>
        </authorList>
    </citation>
    <scope>NUCLEOTIDE SEQUENCE [LARGE SCALE GENOMIC DNA]</scope>
    <source>
        <strain evidence="1 2">CECT 5696</strain>
    </source>
</reference>
<organism evidence="1 2">
    <name type="scientific">Paenibacillus cellulosilyticus</name>
    <dbReference type="NCBI Taxonomy" id="375489"/>
    <lineage>
        <taxon>Bacteria</taxon>
        <taxon>Bacillati</taxon>
        <taxon>Bacillota</taxon>
        <taxon>Bacilli</taxon>
        <taxon>Bacillales</taxon>
        <taxon>Paenibacillaceae</taxon>
        <taxon>Paenibacillus</taxon>
    </lineage>
</organism>
<dbReference type="PROSITE" id="PS51257">
    <property type="entry name" value="PROKAR_LIPOPROTEIN"/>
    <property type="match status" value="1"/>
</dbReference>
<comment type="caution">
    <text evidence="1">The sequence shown here is derived from an EMBL/GenBank/DDBJ whole genome shotgun (WGS) entry which is preliminary data.</text>
</comment>
<sequence>MIRNQRMRRILGITALVLALVMTSLGCSSLSKAKLGSSGNCNAEIEWVDFLMINDIDYNRNVDEDEKITPDQIGDKVGEVTYTASGHACTDYRMNNGDAAFLPIGTPIYAMKGYRSSFRVIADNKLYQARTNPNARSMAELLDIEGKVTKIGLDSGYDGSAIGDFTPEASEQFVQLLLPLAYVGNDETYKKSVNESGVFLRVYLKDGTSFRMVFYPNANAIGGAFGTEPLKTLIMAERQRIKSAAGL</sequence>
<accession>A0A2V2YYM4</accession>
<evidence type="ECO:0000313" key="1">
    <source>
        <dbReference type="EMBL" id="PWW04832.1"/>
    </source>
</evidence>